<organism evidence="4 5">
    <name type="scientific">Synchytrium endobioticum</name>
    <dbReference type="NCBI Taxonomy" id="286115"/>
    <lineage>
        <taxon>Eukaryota</taxon>
        <taxon>Fungi</taxon>
        <taxon>Fungi incertae sedis</taxon>
        <taxon>Chytridiomycota</taxon>
        <taxon>Chytridiomycota incertae sedis</taxon>
        <taxon>Chytridiomycetes</taxon>
        <taxon>Synchytriales</taxon>
        <taxon>Synchytriaceae</taxon>
        <taxon>Synchytrium</taxon>
    </lineage>
</organism>
<feature type="region of interest" description="Disordered" evidence="2">
    <location>
        <begin position="82"/>
        <end position="108"/>
    </location>
</feature>
<name>A0A507CXF3_9FUNG</name>
<dbReference type="InterPro" id="IPR050821">
    <property type="entry name" value="Cytosolic_carboxypeptidase"/>
</dbReference>
<dbReference type="Proteomes" id="UP000320475">
    <property type="component" value="Unassembled WGS sequence"/>
</dbReference>
<gene>
    <name evidence="4" type="ORF">SeLEV6574_g04823</name>
</gene>
<evidence type="ECO:0000256" key="2">
    <source>
        <dbReference type="SAM" id="MobiDB-lite"/>
    </source>
</evidence>
<dbReference type="PANTHER" id="PTHR12756">
    <property type="entry name" value="CYTOSOLIC CARBOXYPEPTIDASE"/>
    <property type="match status" value="1"/>
</dbReference>
<feature type="compositionally biased region" description="Polar residues" evidence="2">
    <location>
        <begin position="84"/>
        <end position="97"/>
    </location>
</feature>
<evidence type="ECO:0000313" key="4">
    <source>
        <dbReference type="EMBL" id="TPX43889.1"/>
    </source>
</evidence>
<feature type="domain" description="Cytosolic carboxypeptidase N-terminal" evidence="3">
    <location>
        <begin position="164"/>
        <end position="221"/>
    </location>
</feature>
<dbReference type="OrthoDB" id="10253041at2759"/>
<proteinExistence type="predicted"/>
<evidence type="ECO:0000313" key="5">
    <source>
        <dbReference type="Proteomes" id="UP000320475"/>
    </source>
</evidence>
<dbReference type="Gene3D" id="2.60.40.3120">
    <property type="match status" value="1"/>
</dbReference>
<dbReference type="VEuPathDB" id="FungiDB:SeMB42_g07830"/>
<sequence>MQTRCLQPPRALPGLSSLSENVDTHYPSWFNRTKSCSSSDSYISTYDRPHQPDYNTKHQQKDASAFNPAKFVWEREPFTFPDHGSSSLNTEEAASTSTKRKRRDLAAIKPSPNSRVPVYISPNLEVEKHAPVPPRVLGQAKLAFSRPDATLDAPSLGALEFCPNFESGNLLYVTLESNTNTYYLSIRPDFHTLGHCQWFYFTVGNMKPDVEYHFKIVNFMKKMKK</sequence>
<accession>A0A507CXF3</accession>
<dbReference type="Pfam" id="PF18027">
    <property type="entry name" value="Pepdidase_M14_N"/>
    <property type="match status" value="1"/>
</dbReference>
<evidence type="ECO:0000259" key="3">
    <source>
        <dbReference type="Pfam" id="PF18027"/>
    </source>
</evidence>
<dbReference type="EMBL" id="QEAM01000205">
    <property type="protein sequence ID" value="TPX43889.1"/>
    <property type="molecule type" value="Genomic_DNA"/>
</dbReference>
<comment type="cofactor">
    <cofactor evidence="1">
        <name>Zn(2+)</name>
        <dbReference type="ChEBI" id="CHEBI:29105"/>
    </cofactor>
</comment>
<comment type="caution">
    <text evidence="4">The sequence shown here is derived from an EMBL/GenBank/DDBJ whole genome shotgun (WGS) entry which is preliminary data.</text>
</comment>
<evidence type="ECO:0000256" key="1">
    <source>
        <dbReference type="ARBA" id="ARBA00001947"/>
    </source>
</evidence>
<dbReference type="PANTHER" id="PTHR12756:SF45">
    <property type="entry name" value="CYTOSOLIC CARBOXYPEPTIDASE NNA1"/>
    <property type="match status" value="1"/>
</dbReference>
<reference evidence="4 5" key="1">
    <citation type="journal article" date="2019" name="Sci. Rep.">
        <title>Comparative genomics of chytrid fungi reveal insights into the obligate biotrophic and pathogenic lifestyle of Synchytrium endobioticum.</title>
        <authorList>
            <person name="van de Vossenberg B.T.L.H."/>
            <person name="Warris S."/>
            <person name="Nguyen H.D.T."/>
            <person name="van Gent-Pelzer M.P.E."/>
            <person name="Joly D.L."/>
            <person name="van de Geest H.C."/>
            <person name="Bonants P.J.M."/>
            <person name="Smith D.S."/>
            <person name="Levesque C.A."/>
            <person name="van der Lee T.A.J."/>
        </authorList>
    </citation>
    <scope>NUCLEOTIDE SEQUENCE [LARGE SCALE GENOMIC DNA]</scope>
    <source>
        <strain evidence="4 5">LEV6574</strain>
    </source>
</reference>
<dbReference type="AlphaFoldDB" id="A0A507CXF3"/>
<protein>
    <recommendedName>
        <fullName evidence="3">Cytosolic carboxypeptidase N-terminal domain-containing protein</fullName>
    </recommendedName>
</protein>
<dbReference type="InterPro" id="IPR040626">
    <property type="entry name" value="Pepdidase_M14_N"/>
</dbReference>